<accession>A0ABU5I4M4</accession>
<feature type="domain" description="HTH marR-type" evidence="2">
    <location>
        <begin position="25"/>
        <end position="155"/>
    </location>
</feature>
<protein>
    <submittedName>
        <fullName evidence="3">MarR family transcriptional regulator</fullName>
    </submittedName>
</protein>
<dbReference type="RefSeq" id="WP_322187870.1">
    <property type="nucleotide sequence ID" value="NZ_JAXLPB010000005.1"/>
</dbReference>
<dbReference type="PROSITE" id="PS50995">
    <property type="entry name" value="HTH_MARR_2"/>
    <property type="match status" value="1"/>
</dbReference>
<evidence type="ECO:0000259" key="2">
    <source>
        <dbReference type="PROSITE" id="PS50995"/>
    </source>
</evidence>
<sequence>MKHSTSPELAESMNDPTFAERVRLDDALCFALYNATNAIIRAYRPLLQKIDLTYPQYLVLMVLWDQGAVRIVDIARRLDLAPNAITPLVDRLEAIELVIRVPSETDRRTSMIHLTDRGAELEKEASIIQQAVACNIALDQNRHAPLLADLKRIVAGMEEGQLLSIRSPKREF</sequence>
<dbReference type="Gene3D" id="1.10.10.10">
    <property type="entry name" value="Winged helix-like DNA-binding domain superfamily/Winged helix DNA-binding domain"/>
    <property type="match status" value="1"/>
</dbReference>
<dbReference type="PANTHER" id="PTHR33164">
    <property type="entry name" value="TRANSCRIPTIONAL REGULATOR, MARR FAMILY"/>
    <property type="match status" value="1"/>
</dbReference>
<organism evidence="3 4">
    <name type="scientific">Fulvimarina uroteuthidis</name>
    <dbReference type="NCBI Taxonomy" id="3098149"/>
    <lineage>
        <taxon>Bacteria</taxon>
        <taxon>Pseudomonadati</taxon>
        <taxon>Pseudomonadota</taxon>
        <taxon>Alphaproteobacteria</taxon>
        <taxon>Hyphomicrobiales</taxon>
        <taxon>Aurantimonadaceae</taxon>
        <taxon>Fulvimarina</taxon>
    </lineage>
</organism>
<comment type="caution">
    <text evidence="3">The sequence shown here is derived from an EMBL/GenBank/DDBJ whole genome shotgun (WGS) entry which is preliminary data.</text>
</comment>
<evidence type="ECO:0000313" key="4">
    <source>
        <dbReference type="Proteomes" id="UP001294412"/>
    </source>
</evidence>
<dbReference type="Proteomes" id="UP001294412">
    <property type="component" value="Unassembled WGS sequence"/>
</dbReference>
<reference evidence="3 4" key="1">
    <citation type="submission" date="2023-12" db="EMBL/GenBank/DDBJ databases">
        <title>Description of Novel Strain Fulvimarina sp. 2208YS6-2-32 isolated from Uroteuthis (Photololigo) edulis.</title>
        <authorList>
            <person name="Park J.-S."/>
        </authorList>
    </citation>
    <scope>NUCLEOTIDE SEQUENCE [LARGE SCALE GENOMIC DNA]</scope>
    <source>
        <strain evidence="3 4">2208YS6-2-32</strain>
    </source>
</reference>
<evidence type="ECO:0000256" key="1">
    <source>
        <dbReference type="ARBA" id="ARBA00004496"/>
    </source>
</evidence>
<proteinExistence type="predicted"/>
<name>A0ABU5I4M4_9HYPH</name>
<dbReference type="EMBL" id="JAXLPB010000005">
    <property type="protein sequence ID" value="MDY8110342.1"/>
    <property type="molecule type" value="Genomic_DNA"/>
</dbReference>
<comment type="subcellular location">
    <subcellularLocation>
        <location evidence="1">Cytoplasm</location>
    </subcellularLocation>
</comment>
<dbReference type="SUPFAM" id="SSF46785">
    <property type="entry name" value="Winged helix' DNA-binding domain"/>
    <property type="match status" value="1"/>
</dbReference>
<dbReference type="InterPro" id="IPR036388">
    <property type="entry name" value="WH-like_DNA-bd_sf"/>
</dbReference>
<dbReference type="InterPro" id="IPR000835">
    <property type="entry name" value="HTH_MarR-typ"/>
</dbReference>
<evidence type="ECO:0000313" key="3">
    <source>
        <dbReference type="EMBL" id="MDY8110342.1"/>
    </source>
</evidence>
<dbReference type="Pfam" id="PF01047">
    <property type="entry name" value="MarR"/>
    <property type="match status" value="1"/>
</dbReference>
<dbReference type="InterPro" id="IPR036390">
    <property type="entry name" value="WH_DNA-bd_sf"/>
</dbReference>
<gene>
    <name evidence="3" type="ORF">U0C82_14465</name>
</gene>
<keyword evidence="4" id="KW-1185">Reference proteome</keyword>
<dbReference type="SMART" id="SM00347">
    <property type="entry name" value="HTH_MARR"/>
    <property type="match status" value="1"/>
</dbReference>
<dbReference type="InterPro" id="IPR039422">
    <property type="entry name" value="MarR/SlyA-like"/>
</dbReference>
<dbReference type="PANTHER" id="PTHR33164:SF5">
    <property type="entry name" value="ORGANIC HYDROPEROXIDE RESISTANCE TRANSCRIPTIONAL REGULATOR"/>
    <property type="match status" value="1"/>
</dbReference>